<evidence type="ECO:0000313" key="2">
    <source>
        <dbReference type="EMBL" id="MEL1254543.1"/>
    </source>
</evidence>
<gene>
    <name evidence="2" type="ORF">AAEO57_12205</name>
</gene>
<dbReference type="PANTHER" id="PTHR43162:SF1">
    <property type="entry name" value="PRESTALK A DIFFERENTIATION PROTEIN A"/>
    <property type="match status" value="1"/>
</dbReference>
<comment type="caution">
    <text evidence="2">The sequence shown here is derived from an EMBL/GenBank/DDBJ whole genome shotgun (WGS) entry which is preliminary data.</text>
</comment>
<sequence>MKIIISGSLGNIGKPLATNLIASGHDVTVISSDSNKKTTIENLGARAAIGSVSDAAFLTETLKDADALFAMTPPNLGGQNIIANTTEAGRAFAKAISETKIKRVVMLSSIGADLPTGNGPIAGLYHIEKLYNELNTSITFLRAGYFYTNFYNDIPMIQGAGIIGGNFPSDVKIPLVHPEDIAQAAAEEIVKTSSGKNIRYIISDVRTPKDVANSLGDAIGKSDLPWVEFTDEQSFQGMTQAGIPEEIAKLYTEMGTGLANGKIANDFITNNYSIDGKIKLEDFAKQFASRF</sequence>
<dbReference type="InterPro" id="IPR008030">
    <property type="entry name" value="NmrA-like"/>
</dbReference>
<dbReference type="RefSeq" id="WP_341692961.1">
    <property type="nucleotide sequence ID" value="NZ_JBBYHS010000012.1"/>
</dbReference>
<dbReference type="PANTHER" id="PTHR43162">
    <property type="match status" value="1"/>
</dbReference>
<dbReference type="Proteomes" id="UP001485226">
    <property type="component" value="Unassembled WGS sequence"/>
</dbReference>
<evidence type="ECO:0000313" key="3">
    <source>
        <dbReference type="Proteomes" id="UP001485226"/>
    </source>
</evidence>
<evidence type="ECO:0000259" key="1">
    <source>
        <dbReference type="Pfam" id="PF05368"/>
    </source>
</evidence>
<reference evidence="2 3" key="1">
    <citation type="submission" date="2024-04" db="EMBL/GenBank/DDBJ databases">
        <title>Flavobacterium sp. DGU38 16S ribosomal RNA gene Genome sequencing and assembly.</title>
        <authorList>
            <person name="Park S."/>
        </authorList>
    </citation>
    <scope>NUCLEOTIDE SEQUENCE [LARGE SCALE GENOMIC DNA]</scope>
    <source>
        <strain evidence="2 3">DGU38</strain>
    </source>
</reference>
<dbReference type="SUPFAM" id="SSF51735">
    <property type="entry name" value="NAD(P)-binding Rossmann-fold domains"/>
    <property type="match status" value="1"/>
</dbReference>
<name>A0ABU9IRP2_9FLAO</name>
<dbReference type="InterPro" id="IPR051604">
    <property type="entry name" value="Ergot_Alk_Oxidoreductase"/>
</dbReference>
<dbReference type="Gene3D" id="3.40.50.720">
    <property type="entry name" value="NAD(P)-binding Rossmann-like Domain"/>
    <property type="match status" value="1"/>
</dbReference>
<feature type="domain" description="NmrA-like" evidence="1">
    <location>
        <begin position="2"/>
        <end position="251"/>
    </location>
</feature>
<proteinExistence type="predicted"/>
<accession>A0ABU9IRP2</accession>
<dbReference type="Gene3D" id="3.90.25.10">
    <property type="entry name" value="UDP-galactose 4-epimerase, domain 1"/>
    <property type="match status" value="1"/>
</dbReference>
<dbReference type="InterPro" id="IPR036291">
    <property type="entry name" value="NAD(P)-bd_dom_sf"/>
</dbReference>
<protein>
    <submittedName>
        <fullName evidence="2">NAD(P)H-binding protein</fullName>
    </submittedName>
</protein>
<dbReference type="Pfam" id="PF05368">
    <property type="entry name" value="NmrA"/>
    <property type="match status" value="1"/>
</dbReference>
<dbReference type="EMBL" id="JBBYHS010000012">
    <property type="protein sequence ID" value="MEL1254543.1"/>
    <property type="molecule type" value="Genomic_DNA"/>
</dbReference>
<keyword evidence="3" id="KW-1185">Reference proteome</keyword>
<organism evidence="2 3">
    <name type="scientific">Flavobacterium calami</name>
    <dbReference type="NCBI Taxonomy" id="3139144"/>
    <lineage>
        <taxon>Bacteria</taxon>
        <taxon>Pseudomonadati</taxon>
        <taxon>Bacteroidota</taxon>
        <taxon>Flavobacteriia</taxon>
        <taxon>Flavobacteriales</taxon>
        <taxon>Flavobacteriaceae</taxon>
        <taxon>Flavobacterium</taxon>
    </lineage>
</organism>